<dbReference type="EC" id="2.7.11.22" evidence="2"/>
<dbReference type="Pfam" id="PF00069">
    <property type="entry name" value="Pkinase"/>
    <property type="match status" value="1"/>
</dbReference>
<protein>
    <recommendedName>
        <fullName evidence="2">cyclin-dependent kinase</fullName>
        <ecNumber evidence="2">2.7.11.22</ecNumber>
    </recommendedName>
</protein>
<dbReference type="GO" id="GO:0005634">
    <property type="term" value="C:nucleus"/>
    <property type="evidence" value="ECO:0007669"/>
    <property type="project" value="TreeGrafter"/>
</dbReference>
<dbReference type="OrthoDB" id="1732493at2759"/>
<dbReference type="PANTHER" id="PTHR24056:SF171">
    <property type="entry name" value="CYCLIN-DEPENDENT KINASE 20"/>
    <property type="match status" value="1"/>
</dbReference>
<dbReference type="InterPro" id="IPR017441">
    <property type="entry name" value="Protein_kinase_ATP_BS"/>
</dbReference>
<keyword evidence="4" id="KW-0808">Transferase</keyword>
<accession>D8UE07</accession>
<dbReference type="GeneID" id="9622690"/>
<sequence>MPSTLQGTFYTYRPIRRLGQGAFGEVSLASVLETGDVVALKRIHIRNTTGIPDVVVREIKALQSVSHPNLVSLLDVFPKGQAIYLVQEYCTTDLAALLRRLPAPPPERIAKGLMLQLCRGLEALHAEGLMHRDVKPSNTLLSASAGAAKLADCGLARPLDGGERPAYTHAVATRWYRAPELLYGARAYGPAVDIWALGLVFAELLGLAPLIPGDNDIDQLGRVIATFGSMEPVWPGVRELPDWGKIAFPPAEPVPLTYLLPGASAPALDFLARFLRYDPAQRITAAEAVRSDYLTRQSPLPGDEAEISAWLLTTLEVAEAASAAQKAAAAAVTAAVKGPLAHSTFSHQQQQPIERQQQQLMPILRQRQFPPPLAVCWDSLPMA</sequence>
<dbReference type="eggNOG" id="KOG0659">
    <property type="taxonomic scope" value="Eukaryota"/>
</dbReference>
<dbReference type="RefSeq" id="XP_002956880.1">
    <property type="nucleotide sequence ID" value="XM_002956834.1"/>
</dbReference>
<evidence type="ECO:0000256" key="9">
    <source>
        <dbReference type="ARBA" id="ARBA00048367"/>
    </source>
</evidence>
<dbReference type="Gene3D" id="3.30.200.20">
    <property type="entry name" value="Phosphorylase Kinase, domain 1"/>
    <property type="match status" value="1"/>
</dbReference>
<dbReference type="GO" id="GO:0005524">
    <property type="term" value="F:ATP binding"/>
    <property type="evidence" value="ECO:0007669"/>
    <property type="project" value="UniProtKB-UniRule"/>
</dbReference>
<dbReference type="PROSITE" id="PS00108">
    <property type="entry name" value="PROTEIN_KINASE_ST"/>
    <property type="match status" value="1"/>
</dbReference>
<evidence type="ECO:0000256" key="1">
    <source>
        <dbReference type="ARBA" id="ARBA00006485"/>
    </source>
</evidence>
<dbReference type="PANTHER" id="PTHR24056">
    <property type="entry name" value="CELL DIVISION PROTEIN KINASE"/>
    <property type="match status" value="1"/>
</dbReference>
<dbReference type="STRING" id="3068.D8UE07"/>
<evidence type="ECO:0000313" key="13">
    <source>
        <dbReference type="EMBL" id="EFJ42005.1"/>
    </source>
</evidence>
<name>D8UE07_VOLCA</name>
<dbReference type="InParanoid" id="D8UE07"/>
<dbReference type="AlphaFoldDB" id="D8UE07"/>
<comment type="catalytic activity">
    <reaction evidence="9">
        <text>L-seryl-[protein] + ATP = O-phospho-L-seryl-[protein] + ADP + H(+)</text>
        <dbReference type="Rhea" id="RHEA:17989"/>
        <dbReference type="Rhea" id="RHEA-COMP:9863"/>
        <dbReference type="Rhea" id="RHEA-COMP:11604"/>
        <dbReference type="ChEBI" id="CHEBI:15378"/>
        <dbReference type="ChEBI" id="CHEBI:29999"/>
        <dbReference type="ChEBI" id="CHEBI:30616"/>
        <dbReference type="ChEBI" id="CHEBI:83421"/>
        <dbReference type="ChEBI" id="CHEBI:456216"/>
        <dbReference type="EC" id="2.7.11.22"/>
    </reaction>
</comment>
<reference evidence="13 14" key="1">
    <citation type="journal article" date="2010" name="Science">
        <title>Genomic analysis of organismal complexity in the multicellular green alga Volvox carteri.</title>
        <authorList>
            <person name="Prochnik S.E."/>
            <person name="Umen J."/>
            <person name="Nedelcu A.M."/>
            <person name="Hallmann A."/>
            <person name="Miller S.M."/>
            <person name="Nishii I."/>
            <person name="Ferris P."/>
            <person name="Kuo A."/>
            <person name="Mitros T."/>
            <person name="Fritz-Laylin L.K."/>
            <person name="Hellsten U."/>
            <person name="Chapman J."/>
            <person name="Simakov O."/>
            <person name="Rensing S.A."/>
            <person name="Terry A."/>
            <person name="Pangilinan J."/>
            <person name="Kapitonov V."/>
            <person name="Jurka J."/>
            <person name="Salamov A."/>
            <person name="Shapiro H."/>
            <person name="Schmutz J."/>
            <person name="Grimwood J."/>
            <person name="Lindquist E."/>
            <person name="Lucas S."/>
            <person name="Grigoriev I.V."/>
            <person name="Schmitt R."/>
            <person name="Kirk D."/>
            <person name="Rokhsar D.S."/>
        </authorList>
    </citation>
    <scope>NUCLEOTIDE SEQUENCE [LARGE SCALE GENOMIC DNA]</scope>
    <source>
        <strain evidence="14">f. Nagariensis / Eve</strain>
    </source>
</reference>
<evidence type="ECO:0000256" key="8">
    <source>
        <dbReference type="ARBA" id="ARBA00047811"/>
    </source>
</evidence>
<evidence type="ECO:0000256" key="11">
    <source>
        <dbReference type="RuleBase" id="RU000304"/>
    </source>
</evidence>
<dbReference type="GO" id="GO:0004693">
    <property type="term" value="F:cyclin-dependent protein serine/threonine kinase activity"/>
    <property type="evidence" value="ECO:0007669"/>
    <property type="project" value="UniProtKB-EC"/>
</dbReference>
<feature type="binding site" evidence="10">
    <location>
        <position position="41"/>
    </location>
    <ligand>
        <name>ATP</name>
        <dbReference type="ChEBI" id="CHEBI:30616"/>
    </ligand>
</feature>
<dbReference type="FunFam" id="1.10.510.10:FF:002289">
    <property type="match status" value="1"/>
</dbReference>
<dbReference type="Proteomes" id="UP000001058">
    <property type="component" value="Unassembled WGS sequence"/>
</dbReference>
<proteinExistence type="inferred from homology"/>
<evidence type="ECO:0000256" key="5">
    <source>
        <dbReference type="ARBA" id="ARBA00022741"/>
    </source>
</evidence>
<dbReference type="SMART" id="SM00220">
    <property type="entry name" value="S_TKc"/>
    <property type="match status" value="1"/>
</dbReference>
<evidence type="ECO:0000256" key="3">
    <source>
        <dbReference type="ARBA" id="ARBA00022527"/>
    </source>
</evidence>
<dbReference type="FunFam" id="3.30.200.20:FF:001221">
    <property type="entry name" value="Cyclin dependent kinase"/>
    <property type="match status" value="1"/>
</dbReference>
<organism evidence="14">
    <name type="scientific">Volvox carteri f. nagariensis</name>
    <dbReference type="NCBI Taxonomy" id="3068"/>
    <lineage>
        <taxon>Eukaryota</taxon>
        <taxon>Viridiplantae</taxon>
        <taxon>Chlorophyta</taxon>
        <taxon>core chlorophytes</taxon>
        <taxon>Chlorophyceae</taxon>
        <taxon>CS clade</taxon>
        <taxon>Chlamydomonadales</taxon>
        <taxon>Volvocaceae</taxon>
        <taxon>Volvox</taxon>
    </lineage>
</organism>
<evidence type="ECO:0000313" key="14">
    <source>
        <dbReference type="Proteomes" id="UP000001058"/>
    </source>
</evidence>
<evidence type="ECO:0000256" key="10">
    <source>
        <dbReference type="PROSITE-ProRule" id="PRU10141"/>
    </source>
</evidence>
<dbReference type="InterPro" id="IPR008271">
    <property type="entry name" value="Ser/Thr_kinase_AS"/>
</dbReference>
<keyword evidence="3 11" id="KW-0723">Serine/threonine-protein kinase</keyword>
<comment type="catalytic activity">
    <reaction evidence="8">
        <text>L-threonyl-[protein] + ATP = O-phospho-L-threonyl-[protein] + ADP + H(+)</text>
        <dbReference type="Rhea" id="RHEA:46608"/>
        <dbReference type="Rhea" id="RHEA-COMP:11060"/>
        <dbReference type="Rhea" id="RHEA-COMP:11605"/>
        <dbReference type="ChEBI" id="CHEBI:15378"/>
        <dbReference type="ChEBI" id="CHEBI:30013"/>
        <dbReference type="ChEBI" id="CHEBI:30616"/>
        <dbReference type="ChEBI" id="CHEBI:61977"/>
        <dbReference type="ChEBI" id="CHEBI:456216"/>
        <dbReference type="EC" id="2.7.11.22"/>
    </reaction>
</comment>
<dbReference type="Gene3D" id="1.10.510.10">
    <property type="entry name" value="Transferase(Phosphotransferase) domain 1"/>
    <property type="match status" value="1"/>
</dbReference>
<dbReference type="EMBL" id="GL378387">
    <property type="protein sequence ID" value="EFJ42005.1"/>
    <property type="molecule type" value="Genomic_DNA"/>
</dbReference>
<evidence type="ECO:0000256" key="2">
    <source>
        <dbReference type="ARBA" id="ARBA00012425"/>
    </source>
</evidence>
<feature type="domain" description="Protein kinase" evidence="12">
    <location>
        <begin position="12"/>
        <end position="294"/>
    </location>
</feature>
<gene>
    <name evidence="13" type="primary">cdki1</name>
    <name evidence="13" type="ORF">VOLCADRAFT_119542</name>
</gene>
<dbReference type="SUPFAM" id="SSF56112">
    <property type="entry name" value="Protein kinase-like (PK-like)"/>
    <property type="match status" value="1"/>
</dbReference>
<evidence type="ECO:0000259" key="12">
    <source>
        <dbReference type="PROSITE" id="PS50011"/>
    </source>
</evidence>
<dbReference type="InterPro" id="IPR000719">
    <property type="entry name" value="Prot_kinase_dom"/>
</dbReference>
<dbReference type="PROSITE" id="PS50011">
    <property type="entry name" value="PROTEIN_KINASE_DOM"/>
    <property type="match status" value="1"/>
</dbReference>
<keyword evidence="5 10" id="KW-0547">Nucleotide-binding</keyword>
<dbReference type="InterPro" id="IPR050108">
    <property type="entry name" value="CDK"/>
</dbReference>
<comment type="similarity">
    <text evidence="1">Belongs to the protein kinase superfamily. CMGC Ser/Thr protein kinase family. CDC2/CDKX subfamily.</text>
</comment>
<keyword evidence="7 10" id="KW-0067">ATP-binding</keyword>
<dbReference type="PROSITE" id="PS00107">
    <property type="entry name" value="PROTEIN_KINASE_ATP"/>
    <property type="match status" value="1"/>
</dbReference>
<dbReference type="KEGG" id="vcn:VOLCADRAFT_119542"/>
<evidence type="ECO:0000256" key="4">
    <source>
        <dbReference type="ARBA" id="ARBA00022679"/>
    </source>
</evidence>
<evidence type="ECO:0000256" key="7">
    <source>
        <dbReference type="ARBA" id="ARBA00022840"/>
    </source>
</evidence>
<keyword evidence="6 13" id="KW-0418">Kinase</keyword>
<evidence type="ECO:0000256" key="6">
    <source>
        <dbReference type="ARBA" id="ARBA00022777"/>
    </source>
</evidence>
<dbReference type="InterPro" id="IPR011009">
    <property type="entry name" value="Kinase-like_dom_sf"/>
</dbReference>
<keyword evidence="14" id="KW-1185">Reference proteome</keyword>